<dbReference type="PANTHER" id="PTHR46328:SF35">
    <property type="entry name" value="PROTEIN FAR1-RELATED SEQUENCE 5-LIKE"/>
    <property type="match status" value="1"/>
</dbReference>
<organism evidence="2 3">
    <name type="scientific">Abeliophyllum distichum</name>
    <dbReference type="NCBI Taxonomy" id="126358"/>
    <lineage>
        <taxon>Eukaryota</taxon>
        <taxon>Viridiplantae</taxon>
        <taxon>Streptophyta</taxon>
        <taxon>Embryophyta</taxon>
        <taxon>Tracheophyta</taxon>
        <taxon>Spermatophyta</taxon>
        <taxon>Magnoliopsida</taxon>
        <taxon>eudicotyledons</taxon>
        <taxon>Gunneridae</taxon>
        <taxon>Pentapetalae</taxon>
        <taxon>asterids</taxon>
        <taxon>lamiids</taxon>
        <taxon>Lamiales</taxon>
        <taxon>Oleaceae</taxon>
        <taxon>Forsythieae</taxon>
        <taxon>Abeliophyllum</taxon>
    </lineage>
</organism>
<reference evidence="3" key="1">
    <citation type="submission" date="2024-07" db="EMBL/GenBank/DDBJ databases">
        <title>Two chromosome-level genome assemblies of Korean endemic species Abeliophyllum distichum and Forsythia ovata (Oleaceae).</title>
        <authorList>
            <person name="Jang H."/>
        </authorList>
    </citation>
    <scope>NUCLEOTIDE SEQUENCE [LARGE SCALE GENOMIC DNA]</scope>
</reference>
<evidence type="ECO:0000259" key="1">
    <source>
        <dbReference type="Pfam" id="PF03101"/>
    </source>
</evidence>
<dbReference type="Pfam" id="PF03101">
    <property type="entry name" value="FAR1"/>
    <property type="match status" value="1"/>
</dbReference>
<name>A0ABD1TZG4_9LAMI</name>
<protein>
    <submittedName>
        <fullName evidence="2">FAR1-related sequence 4</fullName>
    </submittedName>
</protein>
<evidence type="ECO:0000313" key="2">
    <source>
        <dbReference type="EMBL" id="KAL2518127.1"/>
    </source>
</evidence>
<dbReference type="AlphaFoldDB" id="A0ABD1TZG4"/>
<keyword evidence="3" id="KW-1185">Reference proteome</keyword>
<dbReference type="EMBL" id="JBFOLK010000004">
    <property type="protein sequence ID" value="KAL2518127.1"/>
    <property type="molecule type" value="Genomic_DNA"/>
</dbReference>
<dbReference type="Proteomes" id="UP001604336">
    <property type="component" value="Unassembled WGS sequence"/>
</dbReference>
<dbReference type="InterPro" id="IPR004330">
    <property type="entry name" value="FAR1_DNA_bnd_dom"/>
</dbReference>
<feature type="domain" description="FAR1" evidence="1">
    <location>
        <begin position="51"/>
        <end position="122"/>
    </location>
</feature>
<proteinExistence type="predicted"/>
<accession>A0ABD1TZG4</accession>
<evidence type="ECO:0000313" key="3">
    <source>
        <dbReference type="Proteomes" id="UP001604336"/>
    </source>
</evidence>
<dbReference type="PANTHER" id="PTHR46328">
    <property type="entry name" value="FAR-RED IMPAIRED RESPONSIVE (FAR1) FAMILY PROTEIN-RELATED"/>
    <property type="match status" value="1"/>
</dbReference>
<gene>
    <name evidence="2" type="ORF">Adt_14374</name>
</gene>
<comment type="caution">
    <text evidence="2">The sequence shown here is derived from an EMBL/GenBank/DDBJ whole genome shotgun (WGS) entry which is preliminary data.</text>
</comment>
<sequence length="122" mass="13994">MNLLVVNDECLEDDVTEMENFPGLNDDWVEEPNEIVPEVGMKFKELDEAFEFYKNYTSSVGFPVRKCNSRKGDDELIRDVTSTYSREGLRTSNISTSLKSQATIQTRCKARVTVISDVNRSW</sequence>